<protein>
    <submittedName>
        <fullName evidence="1">Uncharacterized protein</fullName>
    </submittedName>
</protein>
<reference evidence="1 2" key="1">
    <citation type="submission" date="2014-11" db="EMBL/GenBank/DDBJ databases">
        <authorList>
            <person name="Diene M.Seydina."/>
        </authorList>
    </citation>
    <scope>NUCLEOTIDE SEQUENCE [LARGE SCALE GENOMIC DNA]</scope>
    <source>
        <strain evidence="1 2">Neisseria meningitidis CHUV</strain>
    </source>
</reference>
<dbReference type="AlphaFoldDB" id="A0A0H5Q9X4"/>
<proteinExistence type="predicted"/>
<evidence type="ECO:0000313" key="2">
    <source>
        <dbReference type="Proteomes" id="UP000182715"/>
    </source>
</evidence>
<sequence>MLIHYIYRLKTGRRCVRTALSVSLPTEGKPCLPEQTKRL</sequence>
<evidence type="ECO:0000313" key="1">
    <source>
        <dbReference type="EMBL" id="CRY98847.1"/>
    </source>
</evidence>
<dbReference type="EMBL" id="CVTF01000026">
    <property type="protein sequence ID" value="CRY98847.1"/>
    <property type="molecule type" value="Genomic_DNA"/>
</dbReference>
<dbReference type="Proteomes" id="UP000182715">
    <property type="component" value="Unassembled WGS sequence"/>
</dbReference>
<name>A0A0H5Q9X4_NEIMI</name>
<accession>A0A0H5Q9X4</accession>
<organism evidence="1 2">
    <name type="scientific">Neisseria meningitidis serogroup B</name>
    <dbReference type="NCBI Taxonomy" id="491"/>
    <lineage>
        <taxon>Bacteria</taxon>
        <taxon>Pseudomonadati</taxon>
        <taxon>Pseudomonadota</taxon>
        <taxon>Betaproteobacteria</taxon>
        <taxon>Neisseriales</taxon>
        <taxon>Neisseriaceae</taxon>
        <taxon>Neisseria</taxon>
    </lineage>
</organism>